<dbReference type="AlphaFoldDB" id="A0AAD5PWR2"/>
<dbReference type="EMBL" id="WJBH02000003">
    <property type="protein sequence ID" value="KAI9562142.1"/>
    <property type="molecule type" value="Genomic_DNA"/>
</dbReference>
<organism evidence="2 3">
    <name type="scientific">Daphnia sinensis</name>
    <dbReference type="NCBI Taxonomy" id="1820382"/>
    <lineage>
        <taxon>Eukaryota</taxon>
        <taxon>Metazoa</taxon>
        <taxon>Ecdysozoa</taxon>
        <taxon>Arthropoda</taxon>
        <taxon>Crustacea</taxon>
        <taxon>Branchiopoda</taxon>
        <taxon>Diplostraca</taxon>
        <taxon>Cladocera</taxon>
        <taxon>Anomopoda</taxon>
        <taxon>Daphniidae</taxon>
        <taxon>Daphnia</taxon>
        <taxon>Daphnia similis group</taxon>
    </lineage>
</organism>
<evidence type="ECO:0000313" key="2">
    <source>
        <dbReference type="EMBL" id="KAI9562142.1"/>
    </source>
</evidence>
<evidence type="ECO:0000313" key="3">
    <source>
        <dbReference type="Proteomes" id="UP000820818"/>
    </source>
</evidence>
<protein>
    <submittedName>
        <fullName evidence="2">Uncharacterized protein</fullName>
    </submittedName>
</protein>
<sequence length="153" mass="16585">MADIRGVITDDVHTHLNDGCQQQGDNPQRPLSLCFSHSGVLTTGPGRRPLQPGVCPAGVETKWKKKKTKKNGAKENTEEKKKKKLGQQKAESSKRKGSEESLVTSQIGGVKVYTDIPAIPKAPPLPGAARGWSRIQNRPDTLLDSPGVFSHRA</sequence>
<evidence type="ECO:0000256" key="1">
    <source>
        <dbReference type="SAM" id="MobiDB-lite"/>
    </source>
</evidence>
<accession>A0AAD5PWR2</accession>
<dbReference type="Proteomes" id="UP000820818">
    <property type="component" value="Linkage Group LG3"/>
</dbReference>
<reference evidence="2 3" key="1">
    <citation type="submission" date="2022-05" db="EMBL/GenBank/DDBJ databases">
        <title>A multi-omics perspective on studying reproductive biology in Daphnia sinensis.</title>
        <authorList>
            <person name="Jia J."/>
        </authorList>
    </citation>
    <scope>NUCLEOTIDE SEQUENCE [LARGE SCALE GENOMIC DNA]</scope>
    <source>
        <strain evidence="2 3">WSL</strain>
    </source>
</reference>
<feature type="region of interest" description="Disordered" evidence="1">
    <location>
        <begin position="37"/>
        <end position="105"/>
    </location>
</feature>
<gene>
    <name evidence="2" type="ORF">GHT06_013107</name>
</gene>
<name>A0AAD5PWR2_9CRUS</name>
<comment type="caution">
    <text evidence="2">The sequence shown here is derived from an EMBL/GenBank/DDBJ whole genome shotgun (WGS) entry which is preliminary data.</text>
</comment>
<feature type="region of interest" description="Disordered" evidence="1">
    <location>
        <begin position="117"/>
        <end position="153"/>
    </location>
</feature>
<proteinExistence type="predicted"/>
<keyword evidence="3" id="KW-1185">Reference proteome</keyword>